<feature type="binding site" evidence="5">
    <location>
        <position position="282"/>
    </location>
    <ligand>
        <name>3-dehydroquinate</name>
        <dbReference type="ChEBI" id="CHEBI:32364"/>
    </ligand>
</feature>
<evidence type="ECO:0000313" key="7">
    <source>
        <dbReference type="Proteomes" id="UP000321332"/>
    </source>
</evidence>
<comment type="similarity">
    <text evidence="5">Belongs to the type-I 3-dehydroquinase family.</text>
</comment>
<feature type="binding site" evidence="5">
    <location>
        <begin position="47"/>
        <end position="49"/>
    </location>
    <ligand>
        <name>3-dehydroquinate</name>
        <dbReference type="ChEBI" id="CHEBI:32364"/>
    </ligand>
</feature>
<dbReference type="EMBL" id="CP042374">
    <property type="protein sequence ID" value="QEA34053.1"/>
    <property type="molecule type" value="Genomic_DNA"/>
</dbReference>
<comment type="subunit">
    <text evidence="5">Homodimer.</text>
</comment>
<dbReference type="AlphaFoldDB" id="A0AAE6M3R4"/>
<feature type="active site" description="Schiff-base intermediate with substrate" evidence="5">
    <location>
        <position position="217"/>
    </location>
</feature>
<evidence type="ECO:0000256" key="4">
    <source>
        <dbReference type="ARBA" id="ARBA00023270"/>
    </source>
</evidence>
<keyword evidence="3 5" id="KW-0456">Lyase</keyword>
<dbReference type="GO" id="GO:0046279">
    <property type="term" value="P:3,4-dihydroxybenzoate biosynthetic process"/>
    <property type="evidence" value="ECO:0007669"/>
    <property type="project" value="TreeGrafter"/>
</dbReference>
<dbReference type="InterPro" id="IPR050146">
    <property type="entry name" value="Type-I_3-dehydroquinase"/>
</dbReference>
<keyword evidence="2 5" id="KW-0057">Aromatic amino acid biosynthesis</keyword>
<name>A0AAE6M3R4_LEUCA</name>
<comment type="pathway">
    <text evidence="5">Metabolic intermediate biosynthesis; chorismate biosynthesis; chorismate from D-erythrose 4-phosphate and phosphoenolpyruvate: step 3/7.</text>
</comment>
<dbReference type="PANTHER" id="PTHR43699:SF1">
    <property type="entry name" value="3-DEHYDROQUINATE DEHYDRATASE"/>
    <property type="match status" value="1"/>
</dbReference>
<dbReference type="EC" id="4.2.1.10" evidence="5"/>
<accession>A0AAE6M3R4</accession>
<feature type="binding site" evidence="5">
    <location>
        <position position="131"/>
    </location>
    <ligand>
        <name>3-dehydroquinate</name>
        <dbReference type="ChEBI" id="CHEBI:32364"/>
    </ligand>
</feature>
<comment type="caution">
    <text evidence="5">Lacks conserved residue(s) required for the propagation of feature annotation.</text>
</comment>
<dbReference type="Gene3D" id="3.20.20.70">
    <property type="entry name" value="Aldolase class I"/>
    <property type="match status" value="1"/>
</dbReference>
<dbReference type="GO" id="GO:0009073">
    <property type="term" value="P:aromatic amino acid family biosynthetic process"/>
    <property type="evidence" value="ECO:0007669"/>
    <property type="project" value="UniProtKB-KW"/>
</dbReference>
<evidence type="ECO:0000256" key="3">
    <source>
        <dbReference type="ARBA" id="ARBA00023239"/>
    </source>
</evidence>
<dbReference type="PANTHER" id="PTHR43699">
    <property type="entry name" value="3-DEHYDROQUINATE DEHYDRATASE"/>
    <property type="match status" value="1"/>
</dbReference>
<evidence type="ECO:0000313" key="6">
    <source>
        <dbReference type="EMBL" id="QEA34053.1"/>
    </source>
</evidence>
<feature type="active site" description="Proton donor/acceptor" evidence="5">
    <location>
        <position position="193"/>
    </location>
</feature>
<feature type="binding site" evidence="5">
    <location>
        <position position="257"/>
    </location>
    <ligand>
        <name>3-dehydroquinate</name>
        <dbReference type="ChEBI" id="CHEBI:32364"/>
    </ligand>
</feature>
<sequence length="294" mass="32445">MTLRELFKLPKSINEKPLIAVPLTLGPNDKLTPFAKKLQEQNPDIVEWRADYIADDFSQAVMWQQVKAGAQAELAQKDVSAMTEAKMLSEMDNARQEFDATWPVMNMQIIKELTASVFNTIGSFPIILTYRTQAQGGQGEMTSVEYATFIVAALRSGFHFTAVDVEYTLDSELRDKVIDVAHELGVPVIISYHDFNQTPDVSALIADISKMPADVVKIAVMPNKEQDVTDLLQATRAATIQQPLITMSMGAIGQRSRVEGYKFGSELTFATLDGLPVSAPGQVTISELLATWTK</sequence>
<dbReference type="HAMAP" id="MF_00214">
    <property type="entry name" value="AroD"/>
    <property type="match status" value="1"/>
</dbReference>
<dbReference type="InterPro" id="IPR013785">
    <property type="entry name" value="Aldolase_TIM"/>
</dbReference>
<dbReference type="OMA" id="DIVEWRV"/>
<protein>
    <recommendedName>
        <fullName evidence="5">3-dehydroquinate dehydratase</fullName>
        <shortName evidence="5">3-dehydroquinase</shortName>
        <ecNumber evidence="5">4.2.1.10</ecNumber>
    </recommendedName>
    <alternativeName>
        <fullName evidence="5">Type I DHQase</fullName>
    </alternativeName>
    <alternativeName>
        <fullName evidence="5">Type I dehydroquinase</fullName>
        <shortName evidence="5">DHQ1</shortName>
    </alternativeName>
</protein>
<proteinExistence type="inferred from homology"/>
<dbReference type="NCBIfam" id="TIGR01093">
    <property type="entry name" value="aroD"/>
    <property type="match status" value="1"/>
</dbReference>
<feature type="binding site" evidence="5">
    <location>
        <position position="278"/>
    </location>
    <ligand>
        <name>3-dehydroquinate</name>
        <dbReference type="ChEBI" id="CHEBI:32364"/>
    </ligand>
</feature>
<dbReference type="RefSeq" id="WP_014974430.1">
    <property type="nucleotide sequence ID" value="NZ_CP042374.1"/>
</dbReference>
<dbReference type="GeneID" id="61186177"/>
<dbReference type="GO" id="GO:0008652">
    <property type="term" value="P:amino acid biosynthetic process"/>
    <property type="evidence" value="ECO:0007669"/>
    <property type="project" value="UniProtKB-KW"/>
</dbReference>
<dbReference type="SUPFAM" id="SSF51569">
    <property type="entry name" value="Aldolase"/>
    <property type="match status" value="1"/>
</dbReference>
<evidence type="ECO:0000256" key="5">
    <source>
        <dbReference type="HAMAP-Rule" id="MF_00214"/>
    </source>
</evidence>
<keyword evidence="4 5" id="KW-0704">Schiff base</keyword>
<evidence type="ECO:0000256" key="2">
    <source>
        <dbReference type="ARBA" id="ARBA00023141"/>
    </source>
</evidence>
<dbReference type="GO" id="GO:0003855">
    <property type="term" value="F:3-dehydroquinate dehydratase activity"/>
    <property type="evidence" value="ECO:0007669"/>
    <property type="project" value="UniProtKB-UniRule"/>
</dbReference>
<comment type="function">
    <text evidence="5">Involved in the third step of the chorismate pathway, which leads to the biosynthesis of aromatic amino acids. Catalyzes the cis-dehydration of 3-dehydroquinate (DHQ) and introduces the first double bond of the aromatic ring to yield 3-dehydroshikimate.</text>
</comment>
<keyword evidence="5" id="KW-0028">Amino-acid biosynthesis</keyword>
<gene>
    <name evidence="5 6" type="primary">aroD</name>
    <name evidence="6" type="ORF">FGL89_00390</name>
</gene>
<evidence type="ECO:0000256" key="1">
    <source>
        <dbReference type="ARBA" id="ARBA00001864"/>
    </source>
</evidence>
<dbReference type="CDD" id="cd00502">
    <property type="entry name" value="DHQase_I"/>
    <property type="match status" value="1"/>
</dbReference>
<organism evidence="6 7">
    <name type="scientific">Leuconostoc carnosum</name>
    <dbReference type="NCBI Taxonomy" id="1252"/>
    <lineage>
        <taxon>Bacteria</taxon>
        <taxon>Bacillati</taxon>
        <taxon>Bacillota</taxon>
        <taxon>Bacilli</taxon>
        <taxon>Lactobacillales</taxon>
        <taxon>Lactobacillaceae</taxon>
        <taxon>Leuconostoc</taxon>
    </lineage>
</organism>
<dbReference type="InterPro" id="IPR001381">
    <property type="entry name" value="DHquinase_I"/>
</dbReference>
<dbReference type="Pfam" id="PF01487">
    <property type="entry name" value="DHquinase_I"/>
    <property type="match status" value="1"/>
</dbReference>
<reference evidence="6 7" key="1">
    <citation type="submission" date="2019-06" db="EMBL/GenBank/DDBJ databases">
        <title>Genome analyses of bacteria isolated from kimchi.</title>
        <authorList>
            <person name="Lee S."/>
            <person name="Ahn S."/>
            <person name="Roh S."/>
        </authorList>
    </citation>
    <scope>NUCLEOTIDE SEQUENCE [LARGE SCALE GENOMIC DNA]</scope>
    <source>
        <strain evidence="6 7">CBA3620</strain>
    </source>
</reference>
<dbReference type="GO" id="GO:0009423">
    <property type="term" value="P:chorismate biosynthetic process"/>
    <property type="evidence" value="ECO:0007669"/>
    <property type="project" value="UniProtKB-UniRule"/>
</dbReference>
<dbReference type="Proteomes" id="UP000321332">
    <property type="component" value="Chromosome"/>
</dbReference>
<comment type="catalytic activity">
    <reaction evidence="1 5">
        <text>3-dehydroquinate = 3-dehydroshikimate + H2O</text>
        <dbReference type="Rhea" id="RHEA:21096"/>
        <dbReference type="ChEBI" id="CHEBI:15377"/>
        <dbReference type="ChEBI" id="CHEBI:16630"/>
        <dbReference type="ChEBI" id="CHEBI:32364"/>
        <dbReference type="EC" id="4.2.1.10"/>
    </reaction>
</comment>